<evidence type="ECO:0000313" key="1">
    <source>
        <dbReference type="EMBL" id="GGK08381.1"/>
    </source>
</evidence>
<dbReference type="Proteomes" id="UP000658382">
    <property type="component" value="Unassembled WGS sequence"/>
</dbReference>
<dbReference type="AlphaFoldDB" id="A0A917Q2V3"/>
<dbReference type="RefSeq" id="WP_268238693.1">
    <property type="nucleotide sequence ID" value="NZ_BMNQ01000084.1"/>
</dbReference>
<sequence length="40" mass="4588">MDNDNDLRFDEMTSAENIFEAKPQKNSLSPISLKKTKFIA</sequence>
<reference evidence="1" key="1">
    <citation type="journal article" date="2014" name="Int. J. Syst. Evol. Microbiol.">
        <title>Complete genome sequence of Corynebacterium casei LMG S-19264T (=DSM 44701T), isolated from a smear-ripened cheese.</title>
        <authorList>
            <consortium name="US DOE Joint Genome Institute (JGI-PGF)"/>
            <person name="Walter F."/>
            <person name="Albersmeier A."/>
            <person name="Kalinowski J."/>
            <person name="Ruckert C."/>
        </authorList>
    </citation>
    <scope>NUCLEOTIDE SEQUENCE</scope>
    <source>
        <strain evidence="1">JCM 12580</strain>
    </source>
</reference>
<dbReference type="EMBL" id="BMNQ01000084">
    <property type="protein sequence ID" value="GGK08381.1"/>
    <property type="molecule type" value="Genomic_DNA"/>
</dbReference>
<reference evidence="1" key="2">
    <citation type="submission" date="2020-09" db="EMBL/GenBank/DDBJ databases">
        <authorList>
            <person name="Sun Q."/>
            <person name="Ohkuma M."/>
        </authorList>
    </citation>
    <scope>NUCLEOTIDE SEQUENCE</scope>
    <source>
        <strain evidence="1">JCM 12580</strain>
    </source>
</reference>
<protein>
    <submittedName>
        <fullName evidence="1">Uncharacterized protein</fullName>
    </submittedName>
</protein>
<gene>
    <name evidence="1" type="ORF">GCM10007063_33500</name>
</gene>
<evidence type="ECO:0000313" key="2">
    <source>
        <dbReference type="Proteomes" id="UP000658382"/>
    </source>
</evidence>
<comment type="caution">
    <text evidence="1">The sequence shown here is derived from an EMBL/GenBank/DDBJ whole genome shotgun (WGS) entry which is preliminary data.</text>
</comment>
<organism evidence="1 2">
    <name type="scientific">Lentibacillus kapialis</name>
    <dbReference type="NCBI Taxonomy" id="340214"/>
    <lineage>
        <taxon>Bacteria</taxon>
        <taxon>Bacillati</taxon>
        <taxon>Bacillota</taxon>
        <taxon>Bacilli</taxon>
        <taxon>Bacillales</taxon>
        <taxon>Bacillaceae</taxon>
        <taxon>Lentibacillus</taxon>
    </lineage>
</organism>
<name>A0A917Q2V3_9BACI</name>
<proteinExistence type="predicted"/>
<keyword evidence="2" id="KW-1185">Reference proteome</keyword>
<accession>A0A917Q2V3</accession>